<dbReference type="Proteomes" id="UP000325902">
    <property type="component" value="Unassembled WGS sequence"/>
</dbReference>
<keyword evidence="3" id="KW-1185">Reference proteome</keyword>
<sequence>MSDSLTRFNSHVAASHTLDLSPQMESGLKQMTFKIAELQQTAEVARRESSDDSSSHTPTTSRLSSEGVELLSIRPRQSQEVLIGPTPSTHQTTAAQTDDDSVIQEDLPFGYRISYDPTTTTSHDNDITTTTTAAEPTLLHQPLLPSPTTLSPQLPYTYSFREITFAHQLERACLERGIYVLANVHLEPAAYRRAFRISRHFASRELMLHRLKKWVQQPVIRPYGDLRLNLGGAGLHYASPSSGSSSSGSSNGGSGEGEQRSRHLTTLHVEEYRYSARARLVAMGLPITAEVEADLRFYEGVWFDMRDVEAYLAELGIRVEPYATLVQAKAETLQGLWQDAGGWEQGLRGNVGKMLDRFPGGSNASQPERRLGASDGSVGFLGATADANVPMTDELSTEEWERFLNSTVPWLSDVVLGEAPANNAGDSRDISKRLGERIEIDVQRLANGMATSPPSTI</sequence>
<feature type="region of interest" description="Disordered" evidence="1">
    <location>
        <begin position="239"/>
        <end position="262"/>
    </location>
</feature>
<dbReference type="OrthoDB" id="3555317at2759"/>
<feature type="compositionally biased region" description="Basic and acidic residues" evidence="1">
    <location>
        <begin position="44"/>
        <end position="54"/>
    </location>
</feature>
<feature type="compositionally biased region" description="Low complexity" evidence="1">
    <location>
        <begin position="239"/>
        <end position="249"/>
    </location>
</feature>
<dbReference type="PANTHER" id="PTHR40618:SF1">
    <property type="entry name" value="B-ZIP TRANSCRIPTION FACTOR (EUROFUNG)"/>
    <property type="match status" value="1"/>
</dbReference>
<evidence type="ECO:0000256" key="1">
    <source>
        <dbReference type="SAM" id="MobiDB-lite"/>
    </source>
</evidence>
<dbReference type="PANTHER" id="PTHR40618">
    <property type="entry name" value="B-ZIP TRANSCRIPTION FACTOR (EUROFUNG)-RELATED"/>
    <property type="match status" value="1"/>
</dbReference>
<feature type="compositionally biased region" description="Polar residues" evidence="1">
    <location>
        <begin position="75"/>
        <end position="90"/>
    </location>
</feature>
<evidence type="ECO:0000313" key="2">
    <source>
        <dbReference type="EMBL" id="KAB2569128.1"/>
    </source>
</evidence>
<reference evidence="2 3" key="1">
    <citation type="journal article" date="2019" name="Sci. Rep.">
        <title>A multi-omics analysis of the grapevine pathogen Lasiodiplodia theobromae reveals that temperature affects the expression of virulence- and pathogenicity-related genes.</title>
        <authorList>
            <person name="Felix C."/>
            <person name="Meneses R."/>
            <person name="Goncalves M.F.M."/>
            <person name="Tilleman L."/>
            <person name="Duarte A.S."/>
            <person name="Jorrin-Novo J.V."/>
            <person name="Van de Peer Y."/>
            <person name="Deforce D."/>
            <person name="Van Nieuwerburgh F."/>
            <person name="Esteves A.C."/>
            <person name="Alves A."/>
        </authorList>
    </citation>
    <scope>NUCLEOTIDE SEQUENCE [LARGE SCALE GENOMIC DNA]</scope>
    <source>
        <strain evidence="2 3">LA-SOL3</strain>
    </source>
</reference>
<gene>
    <name evidence="2" type="ORF">DBV05_g12199</name>
</gene>
<dbReference type="EMBL" id="VCHE01000224">
    <property type="protein sequence ID" value="KAB2569128.1"/>
    <property type="molecule type" value="Genomic_DNA"/>
</dbReference>
<evidence type="ECO:0000313" key="3">
    <source>
        <dbReference type="Proteomes" id="UP000325902"/>
    </source>
</evidence>
<proteinExistence type="predicted"/>
<name>A0A5N5CUU6_9PEZI</name>
<organism evidence="2 3">
    <name type="scientific">Lasiodiplodia theobromae</name>
    <dbReference type="NCBI Taxonomy" id="45133"/>
    <lineage>
        <taxon>Eukaryota</taxon>
        <taxon>Fungi</taxon>
        <taxon>Dikarya</taxon>
        <taxon>Ascomycota</taxon>
        <taxon>Pezizomycotina</taxon>
        <taxon>Dothideomycetes</taxon>
        <taxon>Dothideomycetes incertae sedis</taxon>
        <taxon>Botryosphaeriales</taxon>
        <taxon>Botryosphaeriaceae</taxon>
        <taxon>Lasiodiplodia</taxon>
    </lineage>
</organism>
<feature type="region of interest" description="Disordered" evidence="1">
    <location>
        <begin position="40"/>
        <end position="101"/>
    </location>
</feature>
<dbReference type="AlphaFoldDB" id="A0A5N5CUU6"/>
<comment type="caution">
    <text evidence="2">The sequence shown here is derived from an EMBL/GenBank/DDBJ whole genome shotgun (WGS) entry which is preliminary data.</text>
</comment>
<accession>A0A5N5CUU6</accession>
<protein>
    <submittedName>
        <fullName evidence="2">Uncharacterized protein</fullName>
    </submittedName>
</protein>